<evidence type="ECO:0000259" key="8">
    <source>
        <dbReference type="Pfam" id="PF01694"/>
    </source>
</evidence>
<sequence length="271" mass="30114">MMNNMTPVVKQLLIINIIFFIGAQLVPVSEQFFALFFPESDFFKLWQPITHMFMHGGILHIAFNMFAMVSFGSALEHFWGGKKFIFFYISCGLGAALLQIGVNYLQFQDALEPVRSLGLSDATLHQILNVNFSDGASFRSDLFLEQIKPILEGVGKTNLTEEGFKGLFNASVITQVPMVGASGAIYGLLVAFAFMFPNAELALMFIPIPIKAKYFVPGILAIDLFLGFKGDSIFGGGGTGVAHFAHIGGAVIGYFMMWYWKKNQFNNNRWN</sequence>
<feature type="transmembrane region" description="Helical" evidence="7">
    <location>
        <begin position="84"/>
        <end position="105"/>
    </location>
</feature>
<reference evidence="9" key="1">
    <citation type="submission" date="2024-05" db="EMBL/GenBank/DDBJ databases">
        <title>Whole-Genome Sequence of CFS9, a Potential Fish Probiotic Isolated from the Body Surface of Silurus asotus.</title>
        <authorList>
            <person name="Kojima M."/>
            <person name="Tobioka K."/>
            <person name="Yokota K."/>
            <person name="Nakatani H."/>
            <person name="Hori K."/>
            <person name="Tamaru Y."/>
            <person name="Okazaki F."/>
        </authorList>
    </citation>
    <scope>NUCLEOTIDE SEQUENCE</scope>
    <source>
        <strain evidence="9">CFS9</strain>
    </source>
</reference>
<keyword evidence="9" id="KW-0645">Protease</keyword>
<evidence type="ECO:0000256" key="2">
    <source>
        <dbReference type="ARBA" id="ARBA00009045"/>
    </source>
</evidence>
<dbReference type="EMBL" id="AP031573">
    <property type="protein sequence ID" value="BFM42179.1"/>
    <property type="molecule type" value="Genomic_DNA"/>
</dbReference>
<evidence type="ECO:0000256" key="5">
    <source>
        <dbReference type="ARBA" id="ARBA00022989"/>
    </source>
</evidence>
<keyword evidence="5 7" id="KW-1133">Transmembrane helix</keyword>
<evidence type="ECO:0000256" key="7">
    <source>
        <dbReference type="SAM" id="Phobius"/>
    </source>
</evidence>
<name>A0AAT9GXJ1_9FLAO</name>
<evidence type="ECO:0000256" key="3">
    <source>
        <dbReference type="ARBA" id="ARBA00022692"/>
    </source>
</evidence>
<comment type="subcellular location">
    <subcellularLocation>
        <location evidence="1">Membrane</location>
        <topology evidence="1">Multi-pass membrane protein</topology>
    </subcellularLocation>
</comment>
<accession>A0AAT9GXJ1</accession>
<dbReference type="InterPro" id="IPR035952">
    <property type="entry name" value="Rhomboid-like_sf"/>
</dbReference>
<feature type="transmembrane region" description="Helical" evidence="7">
    <location>
        <begin position="49"/>
        <end position="72"/>
    </location>
</feature>
<feature type="domain" description="Peptidase S54 rhomboid" evidence="8">
    <location>
        <begin position="168"/>
        <end position="260"/>
    </location>
</feature>
<protein>
    <submittedName>
        <fullName evidence="9">Rhomboid family intramembrane serine protease</fullName>
    </submittedName>
</protein>
<dbReference type="GO" id="GO:0006508">
    <property type="term" value="P:proteolysis"/>
    <property type="evidence" value="ECO:0007669"/>
    <property type="project" value="UniProtKB-KW"/>
</dbReference>
<comment type="similarity">
    <text evidence="2">Belongs to the peptidase S54 family.</text>
</comment>
<dbReference type="SUPFAM" id="SSF144091">
    <property type="entry name" value="Rhomboid-like"/>
    <property type="match status" value="1"/>
</dbReference>
<dbReference type="GO" id="GO:0016020">
    <property type="term" value="C:membrane"/>
    <property type="evidence" value="ECO:0007669"/>
    <property type="project" value="UniProtKB-SubCell"/>
</dbReference>
<evidence type="ECO:0000256" key="4">
    <source>
        <dbReference type="ARBA" id="ARBA00022801"/>
    </source>
</evidence>
<keyword evidence="6 7" id="KW-0472">Membrane</keyword>
<keyword evidence="3 7" id="KW-0812">Transmembrane</keyword>
<gene>
    <name evidence="9" type="ORF">CFS9_08200</name>
</gene>
<dbReference type="PANTHER" id="PTHR43731:SF14">
    <property type="entry name" value="PRESENILIN-ASSOCIATED RHOMBOID-LIKE PROTEIN, MITOCHONDRIAL"/>
    <property type="match status" value="1"/>
</dbReference>
<dbReference type="InterPro" id="IPR022764">
    <property type="entry name" value="Peptidase_S54_rhomboid_dom"/>
</dbReference>
<keyword evidence="4" id="KW-0378">Hydrolase</keyword>
<dbReference type="AlphaFoldDB" id="A0AAT9GXJ1"/>
<evidence type="ECO:0000256" key="1">
    <source>
        <dbReference type="ARBA" id="ARBA00004141"/>
    </source>
</evidence>
<feature type="transmembrane region" description="Helical" evidence="7">
    <location>
        <begin position="240"/>
        <end position="260"/>
    </location>
</feature>
<dbReference type="InterPro" id="IPR050925">
    <property type="entry name" value="Rhomboid_protease_S54"/>
</dbReference>
<evidence type="ECO:0000313" key="9">
    <source>
        <dbReference type="EMBL" id="BFM42179.1"/>
    </source>
</evidence>
<evidence type="ECO:0000256" key="6">
    <source>
        <dbReference type="ARBA" id="ARBA00023136"/>
    </source>
</evidence>
<dbReference type="Pfam" id="PF01694">
    <property type="entry name" value="Rhomboid"/>
    <property type="match status" value="2"/>
</dbReference>
<dbReference type="Gene3D" id="1.20.1540.10">
    <property type="entry name" value="Rhomboid-like"/>
    <property type="match status" value="1"/>
</dbReference>
<feature type="transmembrane region" description="Helical" evidence="7">
    <location>
        <begin position="12"/>
        <end position="37"/>
    </location>
</feature>
<dbReference type="GO" id="GO:0004252">
    <property type="term" value="F:serine-type endopeptidase activity"/>
    <property type="evidence" value="ECO:0007669"/>
    <property type="project" value="InterPro"/>
</dbReference>
<proteinExistence type="inferred from homology"/>
<dbReference type="PANTHER" id="PTHR43731">
    <property type="entry name" value="RHOMBOID PROTEASE"/>
    <property type="match status" value="1"/>
</dbReference>
<organism evidence="9">
    <name type="scientific">Flavobacterium sp. CFS9</name>
    <dbReference type="NCBI Taxonomy" id="3143118"/>
    <lineage>
        <taxon>Bacteria</taxon>
        <taxon>Pseudomonadati</taxon>
        <taxon>Bacteroidota</taxon>
        <taxon>Flavobacteriia</taxon>
        <taxon>Flavobacteriales</taxon>
        <taxon>Flavobacteriaceae</taxon>
        <taxon>Flavobacterium</taxon>
    </lineage>
</organism>
<feature type="transmembrane region" description="Helical" evidence="7">
    <location>
        <begin position="212"/>
        <end position="228"/>
    </location>
</feature>
<feature type="domain" description="Peptidase S54 rhomboid" evidence="8">
    <location>
        <begin position="44"/>
        <end position="105"/>
    </location>
</feature>